<feature type="domain" description="3'-5' exoribonuclease Rv2179c-like" evidence="1">
    <location>
        <begin position="1"/>
        <end position="171"/>
    </location>
</feature>
<dbReference type="InterPro" id="IPR036397">
    <property type="entry name" value="RNaseH_sf"/>
</dbReference>
<sequence>MLDLETLSTRPDAAIIQIGAVLFEPVNGGKILNDKPFNRFTLLQDGQGSIDTSTFAWWLQQPHAARVGKALEEQGVLLADALSDFINWPQEAHGLGWDAIGGIWAKPSNFDIAILHSAFARHGVEPPWDHRLTRCSRTIFETTGGAPEIDWTGLTPHDAFDDALGQAMQLQKAAEPGR</sequence>
<evidence type="ECO:0000313" key="3">
    <source>
        <dbReference type="Proteomes" id="UP000223793"/>
    </source>
</evidence>
<dbReference type="GO" id="GO:0003676">
    <property type="term" value="F:nucleic acid binding"/>
    <property type="evidence" value="ECO:0007669"/>
    <property type="project" value="InterPro"/>
</dbReference>
<keyword evidence="3" id="KW-1185">Reference proteome</keyword>
<dbReference type="Gene3D" id="3.30.420.10">
    <property type="entry name" value="Ribonuclease H-like superfamily/Ribonuclease H"/>
    <property type="match status" value="1"/>
</dbReference>
<name>A0A0K0PVH8_9CAUD</name>
<proteinExistence type="predicted"/>
<dbReference type="SUPFAM" id="SSF53098">
    <property type="entry name" value="Ribonuclease H-like"/>
    <property type="match status" value="1"/>
</dbReference>
<dbReference type="OrthoDB" id="13707at10239"/>
<evidence type="ECO:0000259" key="1">
    <source>
        <dbReference type="Pfam" id="PF16473"/>
    </source>
</evidence>
<dbReference type="Proteomes" id="UP000223793">
    <property type="component" value="Segment"/>
</dbReference>
<gene>
    <name evidence="2" type="ORF">RDJLphi2_gp30</name>
</gene>
<reference evidence="3" key="1">
    <citation type="submission" date="2015-07" db="EMBL/GenBank/DDBJ databases">
        <title>Complete genome sequence of Roseophage RDJL phage 2, a siphovirus infects Roseobacter denitrificans OCh114.</title>
        <authorList>
            <person name="Liang Y."/>
            <person name="Zhang Y."/>
            <person name="Zhou C."/>
            <person name="Chen Z."/>
            <person name="Yang S."/>
        </authorList>
    </citation>
    <scope>NUCLEOTIDE SEQUENCE [LARGE SCALE GENOMIC DNA]</scope>
</reference>
<dbReference type="GO" id="GO:0004527">
    <property type="term" value="F:exonuclease activity"/>
    <property type="evidence" value="ECO:0007669"/>
    <property type="project" value="UniProtKB-KW"/>
</dbReference>
<keyword evidence="2" id="KW-0540">Nuclease</keyword>
<protein>
    <submittedName>
        <fullName evidence="2">Exonuclease</fullName>
    </submittedName>
</protein>
<dbReference type="EMBL" id="KT266805">
    <property type="protein sequence ID" value="AKQ75820.1"/>
    <property type="molecule type" value="Genomic_DNA"/>
</dbReference>
<dbReference type="InterPro" id="IPR033390">
    <property type="entry name" value="Rv2179c-like"/>
</dbReference>
<dbReference type="InterPro" id="IPR012337">
    <property type="entry name" value="RNaseH-like_sf"/>
</dbReference>
<organism evidence="2 3">
    <name type="scientific">Roseobacter phage RDJL Phi 2</name>
    <dbReference type="NCBI Taxonomy" id="1682380"/>
    <lineage>
        <taxon>Viruses</taxon>
        <taxon>Duplodnaviria</taxon>
        <taxon>Heunggongvirae</taxon>
        <taxon>Uroviricota</taxon>
        <taxon>Caudoviricetes</taxon>
        <taxon>Xiamenvirus</taxon>
        <taxon>Xiamenvirus RDJL2</taxon>
    </lineage>
</organism>
<accession>A0A0K0PVH8</accession>
<keyword evidence="2" id="KW-0269">Exonuclease</keyword>
<evidence type="ECO:0000313" key="2">
    <source>
        <dbReference type="EMBL" id="AKQ75820.1"/>
    </source>
</evidence>
<dbReference type="Pfam" id="PF16473">
    <property type="entry name" value="Rv2179c-like"/>
    <property type="match status" value="1"/>
</dbReference>
<keyword evidence="2" id="KW-0378">Hydrolase</keyword>